<keyword evidence="2" id="KW-0378">Hydrolase</keyword>
<dbReference type="GO" id="GO:0016787">
    <property type="term" value="F:hydrolase activity"/>
    <property type="evidence" value="ECO:0007669"/>
    <property type="project" value="UniProtKB-KW"/>
</dbReference>
<dbReference type="EMBL" id="CP127294">
    <property type="protein sequence ID" value="WIX80977.1"/>
    <property type="molecule type" value="Genomic_DNA"/>
</dbReference>
<accession>A0A9Y2IIZ0</accession>
<sequence>MVLGEAIDRLARDTGFSGVVSVSRGDESVLARAYGLAHRGYGVPNTVDTRFAIASGTKGFTALVVVSLIVEGLLTLGTRARSLLGADLPLIDHEVTVEHLLSHRSGIGDYCDEDAEPPPQPQSFTSAAAYLPALDGFPQRFPPGSRFEYNNGGFAVLALLAERAAGGPFADLVRARVTDPAGMAHTGFLRSDALPGDTATGHLEDGRTNVFSLPVVGSGDGGSYSTTGDFAAFWRALHTGRIVPAEWVARMTAVRSPETDTREGHRYGLGFWLPSDAHTVMLEGYDYGVSFRSVSRPSDGLVFTVVSNTSEGAWPLTRWLGGELVG</sequence>
<dbReference type="SUPFAM" id="SSF56601">
    <property type="entry name" value="beta-lactamase/transpeptidase-like"/>
    <property type="match status" value="1"/>
</dbReference>
<dbReference type="Gene3D" id="3.40.710.10">
    <property type="entry name" value="DD-peptidase/beta-lactamase superfamily"/>
    <property type="match status" value="1"/>
</dbReference>
<keyword evidence="3" id="KW-1185">Reference proteome</keyword>
<dbReference type="Pfam" id="PF00144">
    <property type="entry name" value="Beta-lactamase"/>
    <property type="match status" value="1"/>
</dbReference>
<evidence type="ECO:0000313" key="3">
    <source>
        <dbReference type="Proteomes" id="UP001236014"/>
    </source>
</evidence>
<dbReference type="RefSeq" id="WP_285971591.1">
    <property type="nucleotide sequence ID" value="NZ_CP127294.1"/>
</dbReference>
<dbReference type="PANTHER" id="PTHR43283">
    <property type="entry name" value="BETA-LACTAMASE-RELATED"/>
    <property type="match status" value="1"/>
</dbReference>
<dbReference type="EC" id="3.1.1.103" evidence="2"/>
<feature type="domain" description="Beta-lactamase-related" evidence="1">
    <location>
        <begin position="7"/>
        <end position="313"/>
    </location>
</feature>
<dbReference type="InterPro" id="IPR001466">
    <property type="entry name" value="Beta-lactam-related"/>
</dbReference>
<reference evidence="2 3" key="1">
    <citation type="submission" date="2023-06" db="EMBL/GenBank/DDBJ databases">
        <authorList>
            <person name="Oyuntsetseg B."/>
            <person name="Kim S.B."/>
        </authorList>
    </citation>
    <scope>NUCLEOTIDE SEQUENCE [LARGE SCALE GENOMIC DNA]</scope>
    <source>
        <strain evidence="2 3">2-15</strain>
    </source>
</reference>
<dbReference type="InterPro" id="IPR012338">
    <property type="entry name" value="Beta-lactam/transpept-like"/>
</dbReference>
<evidence type="ECO:0000259" key="1">
    <source>
        <dbReference type="Pfam" id="PF00144"/>
    </source>
</evidence>
<proteinExistence type="predicted"/>
<dbReference type="KEGG" id="acab:QRX50_09550"/>
<evidence type="ECO:0000313" key="2">
    <source>
        <dbReference type="EMBL" id="WIX80977.1"/>
    </source>
</evidence>
<gene>
    <name evidence="2" type="ORF">QRX50_09550</name>
</gene>
<protein>
    <submittedName>
        <fullName evidence="2">Serine hydrolase domain-containing protein</fullName>
        <ecNumber evidence="2">3.1.1.103</ecNumber>
    </submittedName>
</protein>
<name>A0A9Y2IIZ0_9PSEU</name>
<dbReference type="Proteomes" id="UP001236014">
    <property type="component" value="Chromosome"/>
</dbReference>
<organism evidence="2 3">
    <name type="scientific">Amycolatopsis carbonis</name>
    <dbReference type="NCBI Taxonomy" id="715471"/>
    <lineage>
        <taxon>Bacteria</taxon>
        <taxon>Bacillati</taxon>
        <taxon>Actinomycetota</taxon>
        <taxon>Actinomycetes</taxon>
        <taxon>Pseudonocardiales</taxon>
        <taxon>Pseudonocardiaceae</taxon>
        <taxon>Amycolatopsis</taxon>
    </lineage>
</organism>
<dbReference type="AlphaFoldDB" id="A0A9Y2IIZ0"/>
<dbReference type="InterPro" id="IPR050789">
    <property type="entry name" value="Diverse_Enzym_Activities"/>
</dbReference>